<name>A0A0E3LCI8_9EURY</name>
<evidence type="ECO:0000313" key="2">
    <source>
        <dbReference type="Proteomes" id="UP000033123"/>
    </source>
</evidence>
<proteinExistence type="predicted"/>
<gene>
    <name evidence="1" type="ORF">MSSAC_1006</name>
</gene>
<dbReference type="HOGENOM" id="CLU_2519815_0_0_2"/>
<reference evidence="1 2" key="1">
    <citation type="submission" date="2014-07" db="EMBL/GenBank/DDBJ databases">
        <title>Methanogenic archaea and the global carbon cycle.</title>
        <authorList>
            <person name="Henriksen J.R."/>
            <person name="Luke J."/>
            <person name="Reinhart S."/>
            <person name="Benedict M.N."/>
            <person name="Youngblut N.D."/>
            <person name="Metcalf M.E."/>
            <person name="Whitaker R.J."/>
            <person name="Metcalf W.W."/>
        </authorList>
    </citation>
    <scope>NUCLEOTIDE SEQUENCE [LARGE SCALE GENOMIC DNA]</scope>
    <source>
        <strain evidence="1 2">C2J</strain>
    </source>
</reference>
<dbReference type="AlphaFoldDB" id="A0A0E3LCI8"/>
<organism evidence="1 2">
    <name type="scientific">Methanosarcina siciliae C2J</name>
    <dbReference type="NCBI Taxonomy" id="1434118"/>
    <lineage>
        <taxon>Archaea</taxon>
        <taxon>Methanobacteriati</taxon>
        <taxon>Methanobacteriota</taxon>
        <taxon>Stenosarchaea group</taxon>
        <taxon>Methanomicrobia</taxon>
        <taxon>Methanosarcinales</taxon>
        <taxon>Methanosarcinaceae</taxon>
        <taxon>Methanosarcina</taxon>
    </lineage>
</organism>
<protein>
    <submittedName>
        <fullName evidence="1">Uncharacterized protein</fullName>
    </submittedName>
</protein>
<dbReference type="EMBL" id="CP009508">
    <property type="protein sequence ID" value="AKB35596.1"/>
    <property type="molecule type" value="Genomic_DNA"/>
</dbReference>
<dbReference type="KEGG" id="msj:MSSAC_1006"/>
<evidence type="ECO:0000313" key="1">
    <source>
        <dbReference type="EMBL" id="AKB35596.1"/>
    </source>
</evidence>
<accession>A0A0E3LCI8</accession>
<sequence length="84" mass="9246">MEDIAYPLLMPADDLLTGLDCTVSTDVSRNADPDTEEPGRIVKKFLAAVADTFHQTASCKTAVPFRGFNFSRSDRSILSFQMDS</sequence>
<dbReference type="Proteomes" id="UP000033123">
    <property type="component" value="Chromosome"/>
</dbReference>